<dbReference type="AlphaFoldDB" id="A0A2M7XD66"/>
<evidence type="ECO:0000313" key="2">
    <source>
        <dbReference type="EMBL" id="PJA45666.1"/>
    </source>
</evidence>
<comment type="caution">
    <text evidence="2">The sequence shown here is derived from an EMBL/GenBank/DDBJ whole genome shotgun (WGS) entry which is preliminary data.</text>
</comment>
<organism evidence="2 3">
    <name type="scientific">Candidatus Uhrbacteria bacterium CG_4_9_14_3_um_filter_50_9</name>
    <dbReference type="NCBI Taxonomy" id="1975035"/>
    <lineage>
        <taxon>Bacteria</taxon>
        <taxon>Candidatus Uhriibacteriota</taxon>
    </lineage>
</organism>
<dbReference type="InterPro" id="IPR018911">
    <property type="entry name" value="Gmad2_Ig-like_dom"/>
</dbReference>
<accession>A0A2M7XD66</accession>
<dbReference type="Pfam" id="PF10648">
    <property type="entry name" value="Gmad2"/>
    <property type="match status" value="1"/>
</dbReference>
<evidence type="ECO:0000313" key="3">
    <source>
        <dbReference type="Proteomes" id="UP000229385"/>
    </source>
</evidence>
<proteinExistence type="predicted"/>
<evidence type="ECO:0000259" key="1">
    <source>
        <dbReference type="Pfam" id="PF10648"/>
    </source>
</evidence>
<dbReference type="Proteomes" id="UP000229385">
    <property type="component" value="Unassembled WGS sequence"/>
</dbReference>
<sequence>MSNYLRVILVVLIVAIALVVYQEAKQDVETIEEEEITIEEEEIVEEETEVPSLEAVTSDKGVTLYLSNPTREGTILSPLMITGEAPGYWFFEASFPVILTNWDGLIIAEGYATATEDWMTEELVPFTAELEFETPAYGENGFFILKRDNPSGLPENDDAVEIRVFFGAYEGY</sequence>
<reference evidence="3" key="1">
    <citation type="submission" date="2017-09" db="EMBL/GenBank/DDBJ databases">
        <title>Depth-based differentiation of microbial function through sediment-hosted aquifers and enrichment of novel symbionts in the deep terrestrial subsurface.</title>
        <authorList>
            <person name="Probst A.J."/>
            <person name="Ladd B."/>
            <person name="Jarett J.K."/>
            <person name="Geller-Mcgrath D.E."/>
            <person name="Sieber C.M.K."/>
            <person name="Emerson J.B."/>
            <person name="Anantharaman K."/>
            <person name="Thomas B.C."/>
            <person name="Malmstrom R."/>
            <person name="Stieglmeier M."/>
            <person name="Klingl A."/>
            <person name="Woyke T."/>
            <person name="Ryan C.M."/>
            <person name="Banfield J.F."/>
        </authorList>
    </citation>
    <scope>NUCLEOTIDE SEQUENCE [LARGE SCALE GENOMIC DNA]</scope>
</reference>
<dbReference type="EMBL" id="PFWU01000026">
    <property type="protein sequence ID" value="PJA45666.1"/>
    <property type="molecule type" value="Genomic_DNA"/>
</dbReference>
<feature type="domain" description="Bacterial spore germination immunoglobulin-like" evidence="1">
    <location>
        <begin position="67"/>
        <end position="145"/>
    </location>
</feature>
<name>A0A2M7XD66_9BACT</name>
<gene>
    <name evidence="2" type="ORF">CO174_02045</name>
</gene>
<protein>
    <recommendedName>
        <fullName evidence="1">Bacterial spore germination immunoglobulin-like domain-containing protein</fullName>
    </recommendedName>
</protein>